<dbReference type="AlphaFoldDB" id="A1ZNR4"/>
<evidence type="ECO:0000313" key="3">
    <source>
        <dbReference type="Proteomes" id="UP000004095"/>
    </source>
</evidence>
<dbReference type="Proteomes" id="UP000004095">
    <property type="component" value="Unassembled WGS sequence"/>
</dbReference>
<evidence type="ECO:0000256" key="1">
    <source>
        <dbReference type="SAM" id="Phobius"/>
    </source>
</evidence>
<keyword evidence="1" id="KW-0812">Transmembrane</keyword>
<name>A1ZNR4_MICM2</name>
<evidence type="ECO:0000313" key="2">
    <source>
        <dbReference type="EMBL" id="EAY27953.1"/>
    </source>
</evidence>
<protein>
    <submittedName>
        <fullName evidence="2">Uncharacterized protein</fullName>
    </submittedName>
</protein>
<accession>A1ZNR4</accession>
<organism evidence="2 3">
    <name type="scientific">Microscilla marina ATCC 23134</name>
    <dbReference type="NCBI Taxonomy" id="313606"/>
    <lineage>
        <taxon>Bacteria</taxon>
        <taxon>Pseudomonadati</taxon>
        <taxon>Bacteroidota</taxon>
        <taxon>Cytophagia</taxon>
        <taxon>Cytophagales</taxon>
        <taxon>Microscillaceae</taxon>
        <taxon>Microscilla</taxon>
    </lineage>
</organism>
<keyword evidence="1" id="KW-1133">Transmembrane helix</keyword>
<keyword evidence="1" id="KW-0472">Membrane</keyword>
<sequence length="68" mass="7491">MGCVTLLVILLSLLSKVNEKRNSCIYYVCAAILCPMLTLATTWYFQAGRQASLSDKLLSPKASISFCK</sequence>
<proteinExistence type="predicted"/>
<gene>
    <name evidence="2" type="ORF">M23134_02622</name>
</gene>
<dbReference type="EMBL" id="AAWS01000019">
    <property type="protein sequence ID" value="EAY27953.1"/>
    <property type="molecule type" value="Genomic_DNA"/>
</dbReference>
<reference evidence="2 3" key="1">
    <citation type="submission" date="2007-01" db="EMBL/GenBank/DDBJ databases">
        <authorList>
            <person name="Haygood M."/>
            <person name="Podell S."/>
            <person name="Anderson C."/>
            <person name="Hopkinson B."/>
            <person name="Roe K."/>
            <person name="Barbeau K."/>
            <person name="Gaasterland T."/>
            <person name="Ferriera S."/>
            <person name="Johnson J."/>
            <person name="Kravitz S."/>
            <person name="Beeson K."/>
            <person name="Sutton G."/>
            <person name="Rogers Y.-H."/>
            <person name="Friedman R."/>
            <person name="Frazier M."/>
            <person name="Venter J.C."/>
        </authorList>
    </citation>
    <scope>NUCLEOTIDE SEQUENCE [LARGE SCALE GENOMIC DNA]</scope>
    <source>
        <strain evidence="2 3">ATCC 23134</strain>
    </source>
</reference>
<comment type="caution">
    <text evidence="2">The sequence shown here is derived from an EMBL/GenBank/DDBJ whole genome shotgun (WGS) entry which is preliminary data.</text>
</comment>
<feature type="transmembrane region" description="Helical" evidence="1">
    <location>
        <begin position="25"/>
        <end position="45"/>
    </location>
</feature>
<keyword evidence="3" id="KW-1185">Reference proteome</keyword>